<evidence type="ECO:0000256" key="1">
    <source>
        <dbReference type="SAM" id="MobiDB-lite"/>
    </source>
</evidence>
<evidence type="ECO:0000313" key="2">
    <source>
        <dbReference type="EMBL" id="GJS74421.1"/>
    </source>
</evidence>
<feature type="compositionally biased region" description="Low complexity" evidence="1">
    <location>
        <begin position="187"/>
        <end position="202"/>
    </location>
</feature>
<feature type="compositionally biased region" description="Acidic residues" evidence="1">
    <location>
        <begin position="1"/>
        <end position="10"/>
    </location>
</feature>
<reference evidence="2" key="1">
    <citation type="journal article" date="2022" name="Int. J. Mol. Sci.">
        <title>Draft Genome of Tanacetum Coccineum: Genomic Comparison of Closely Related Tanacetum-Family Plants.</title>
        <authorList>
            <person name="Yamashiro T."/>
            <person name="Shiraishi A."/>
            <person name="Nakayama K."/>
            <person name="Satake H."/>
        </authorList>
    </citation>
    <scope>NUCLEOTIDE SEQUENCE</scope>
</reference>
<dbReference type="EMBL" id="BQNB010010230">
    <property type="protein sequence ID" value="GJS74421.1"/>
    <property type="molecule type" value="Genomic_DNA"/>
</dbReference>
<gene>
    <name evidence="2" type="ORF">Tco_0707262</name>
</gene>
<accession>A0ABQ4YAT0</accession>
<feature type="compositionally biased region" description="Basic and acidic residues" evidence="1">
    <location>
        <begin position="27"/>
        <end position="38"/>
    </location>
</feature>
<dbReference type="Proteomes" id="UP001151760">
    <property type="component" value="Unassembled WGS sequence"/>
</dbReference>
<keyword evidence="3" id="KW-1185">Reference proteome</keyword>
<feature type="compositionally biased region" description="Basic and acidic residues" evidence="1">
    <location>
        <begin position="167"/>
        <end position="186"/>
    </location>
</feature>
<organism evidence="2 3">
    <name type="scientific">Tanacetum coccineum</name>
    <dbReference type="NCBI Taxonomy" id="301880"/>
    <lineage>
        <taxon>Eukaryota</taxon>
        <taxon>Viridiplantae</taxon>
        <taxon>Streptophyta</taxon>
        <taxon>Embryophyta</taxon>
        <taxon>Tracheophyta</taxon>
        <taxon>Spermatophyta</taxon>
        <taxon>Magnoliopsida</taxon>
        <taxon>eudicotyledons</taxon>
        <taxon>Gunneridae</taxon>
        <taxon>Pentapetalae</taxon>
        <taxon>asterids</taxon>
        <taxon>campanulids</taxon>
        <taxon>Asterales</taxon>
        <taxon>Asteraceae</taxon>
        <taxon>Asteroideae</taxon>
        <taxon>Anthemideae</taxon>
        <taxon>Anthemidinae</taxon>
        <taxon>Tanacetum</taxon>
    </lineage>
</organism>
<sequence length="242" mass="27266">MNIAEEANEENTERVEEQKDDEELKADEEHKEDDKAGDEQVVVLISTTHKEKPNLLQSTSSLSVSLNFGDQFINSSNATLIVPNSEAVKFVVQRFTELERAVMELTTSWDTTNKLFLLQSDPKKALKRTPLSLGQSYFQGQSQPVHDHTSEPCDALTWSMRCSDEDLQRDQTRVEDKKTRFNESKLSKNTSTTKESSKGKSLARTSKSTKSMTAKESVKEPVFEIASDNVDQTLDDKVRDVG</sequence>
<reference evidence="2" key="2">
    <citation type="submission" date="2022-01" db="EMBL/GenBank/DDBJ databases">
        <authorList>
            <person name="Yamashiro T."/>
            <person name="Shiraishi A."/>
            <person name="Satake H."/>
            <person name="Nakayama K."/>
        </authorList>
    </citation>
    <scope>NUCLEOTIDE SEQUENCE</scope>
</reference>
<feature type="compositionally biased region" description="Polar residues" evidence="1">
    <location>
        <begin position="203"/>
        <end position="214"/>
    </location>
</feature>
<evidence type="ECO:0000313" key="3">
    <source>
        <dbReference type="Proteomes" id="UP001151760"/>
    </source>
</evidence>
<feature type="region of interest" description="Disordered" evidence="1">
    <location>
        <begin position="1"/>
        <end position="39"/>
    </location>
</feature>
<comment type="caution">
    <text evidence="2">The sequence shown here is derived from an EMBL/GenBank/DDBJ whole genome shotgun (WGS) entry which is preliminary data.</text>
</comment>
<feature type="region of interest" description="Disordered" evidence="1">
    <location>
        <begin position="167"/>
        <end position="220"/>
    </location>
</feature>
<protein>
    <submittedName>
        <fullName evidence="2">Uncharacterized protein</fullName>
    </submittedName>
</protein>
<name>A0ABQ4YAT0_9ASTR</name>
<proteinExistence type="predicted"/>